<feature type="chain" id="PRO_5012323469" evidence="1">
    <location>
        <begin position="23"/>
        <end position="98"/>
    </location>
</feature>
<evidence type="ECO:0000313" key="3">
    <source>
        <dbReference type="Proteomes" id="UP000190102"/>
    </source>
</evidence>
<evidence type="ECO:0000256" key="1">
    <source>
        <dbReference type="SAM" id="SignalP"/>
    </source>
</evidence>
<proteinExistence type="predicted"/>
<gene>
    <name evidence="2" type="ORF">SAMN02745119_00529</name>
</gene>
<feature type="signal peptide" evidence="1">
    <location>
        <begin position="1"/>
        <end position="22"/>
    </location>
</feature>
<evidence type="ECO:0000313" key="2">
    <source>
        <dbReference type="EMBL" id="SJZ41196.1"/>
    </source>
</evidence>
<organism evidence="2 3">
    <name type="scientific">Trichlorobacter thiogenes</name>
    <dbReference type="NCBI Taxonomy" id="115783"/>
    <lineage>
        <taxon>Bacteria</taxon>
        <taxon>Pseudomonadati</taxon>
        <taxon>Thermodesulfobacteriota</taxon>
        <taxon>Desulfuromonadia</taxon>
        <taxon>Geobacterales</taxon>
        <taxon>Geobacteraceae</taxon>
        <taxon>Trichlorobacter</taxon>
    </lineage>
</organism>
<dbReference type="Pfam" id="PF07119">
    <property type="entry name" value="DUF1375"/>
    <property type="match status" value="1"/>
</dbReference>
<reference evidence="3" key="1">
    <citation type="submission" date="2017-02" db="EMBL/GenBank/DDBJ databases">
        <authorList>
            <person name="Varghese N."/>
            <person name="Submissions S."/>
        </authorList>
    </citation>
    <scope>NUCLEOTIDE SEQUENCE [LARGE SCALE GENOMIC DNA]</scope>
    <source>
        <strain evidence="3">ATCC BAA-34</strain>
    </source>
</reference>
<accession>A0A1T4KFP3</accession>
<keyword evidence="1" id="KW-0732">Signal</keyword>
<dbReference type="STRING" id="115783.SAMN02745119_00529"/>
<dbReference type="Proteomes" id="UP000190102">
    <property type="component" value="Unassembled WGS sequence"/>
</dbReference>
<dbReference type="PROSITE" id="PS51257">
    <property type="entry name" value="PROKAR_LIPOPROTEIN"/>
    <property type="match status" value="1"/>
</dbReference>
<dbReference type="InterPro" id="IPR010780">
    <property type="entry name" value="DUF1375"/>
</dbReference>
<name>A0A1T4KFP3_9BACT</name>
<protein>
    <submittedName>
        <fullName evidence="2">Uncharacterized conserved protein YceK</fullName>
    </submittedName>
</protein>
<dbReference type="AlphaFoldDB" id="A0A1T4KFP3"/>
<keyword evidence="3" id="KW-1185">Reference proteome</keyword>
<dbReference type="RefSeq" id="WP_078788813.1">
    <property type="nucleotide sequence ID" value="NZ_FUWR01000001.1"/>
</dbReference>
<dbReference type="OrthoDB" id="5679649at2"/>
<dbReference type="EMBL" id="FUWR01000001">
    <property type="protein sequence ID" value="SJZ41196.1"/>
    <property type="molecule type" value="Genomic_DNA"/>
</dbReference>
<sequence length="98" mass="10654">MYRYRLYVIVALLCLTSGCSTFSETFADRPHADSLVYCGTQVNVAVIGAAGDDSAGILSLFWPFALMDFPLSLTADTLLLPYTLYHDAGRKSSAPPNK</sequence>